<dbReference type="Gene3D" id="3.10.450.50">
    <property type="match status" value="1"/>
</dbReference>
<dbReference type="InterPro" id="IPR037401">
    <property type="entry name" value="SnoaL-like"/>
</dbReference>
<name>A0ABV5VVD7_9BACL</name>
<feature type="domain" description="SnoaL-like" evidence="1">
    <location>
        <begin position="10"/>
        <end position="108"/>
    </location>
</feature>
<evidence type="ECO:0000313" key="2">
    <source>
        <dbReference type="EMBL" id="MFB9752267.1"/>
    </source>
</evidence>
<reference evidence="2 3" key="1">
    <citation type="submission" date="2024-09" db="EMBL/GenBank/DDBJ databases">
        <authorList>
            <person name="Sun Q."/>
            <person name="Mori K."/>
        </authorList>
    </citation>
    <scope>NUCLEOTIDE SEQUENCE [LARGE SCALE GENOMIC DNA]</scope>
    <source>
        <strain evidence="2 3">JCM 12520</strain>
    </source>
</reference>
<gene>
    <name evidence="2" type="ORF">ACFFNY_11930</name>
</gene>
<dbReference type="Proteomes" id="UP001589619">
    <property type="component" value="Unassembled WGS sequence"/>
</dbReference>
<dbReference type="Pfam" id="PF12680">
    <property type="entry name" value="SnoaL_2"/>
    <property type="match status" value="1"/>
</dbReference>
<evidence type="ECO:0000259" key="1">
    <source>
        <dbReference type="Pfam" id="PF12680"/>
    </source>
</evidence>
<organism evidence="2 3">
    <name type="scientific">Paenibacillus hodogayensis</name>
    <dbReference type="NCBI Taxonomy" id="279208"/>
    <lineage>
        <taxon>Bacteria</taxon>
        <taxon>Bacillati</taxon>
        <taxon>Bacillota</taxon>
        <taxon>Bacilli</taxon>
        <taxon>Bacillales</taxon>
        <taxon>Paenibacillaceae</taxon>
        <taxon>Paenibacillus</taxon>
    </lineage>
</organism>
<comment type="caution">
    <text evidence="2">The sequence shown here is derived from an EMBL/GenBank/DDBJ whole genome shotgun (WGS) entry which is preliminary data.</text>
</comment>
<dbReference type="EMBL" id="JBHMAG010000009">
    <property type="protein sequence ID" value="MFB9752267.1"/>
    <property type="molecule type" value="Genomic_DNA"/>
</dbReference>
<dbReference type="RefSeq" id="WP_344911185.1">
    <property type="nucleotide sequence ID" value="NZ_BAAAYO010000010.1"/>
</dbReference>
<accession>A0ABV5VVD7</accession>
<proteinExistence type="predicted"/>
<dbReference type="SUPFAM" id="SSF54427">
    <property type="entry name" value="NTF2-like"/>
    <property type="match status" value="1"/>
</dbReference>
<protein>
    <submittedName>
        <fullName evidence="2">Nuclear transport factor 2 family protein</fullName>
    </submittedName>
</protein>
<evidence type="ECO:0000313" key="3">
    <source>
        <dbReference type="Proteomes" id="UP001589619"/>
    </source>
</evidence>
<dbReference type="InterPro" id="IPR032710">
    <property type="entry name" value="NTF2-like_dom_sf"/>
</dbReference>
<sequence length="114" mass="13300">MGEADITIPVRRQLTAYNDRNIEDFIRCFAEDCIVEDGIGRVLMRGTEEIRPFYGKLFANSPNLRCELVSRTVINDYVVDEERITGRGEQNEIRRAVVVYHLTEGRIDHMRLLR</sequence>
<keyword evidence="3" id="KW-1185">Reference proteome</keyword>